<keyword evidence="5" id="KW-0413">Isomerase</keyword>
<comment type="similarity">
    <text evidence="1">Belongs to the phosphoglycerate mutase family. BPG-dependent PGAM subfamily.</text>
</comment>
<evidence type="ECO:0000313" key="7">
    <source>
        <dbReference type="EMBL" id="CAL2085797.1"/>
    </source>
</evidence>
<keyword evidence="4" id="KW-0324">Glycolysis</keyword>
<dbReference type="PANTHER" id="PTHR11931">
    <property type="entry name" value="PHOSPHOGLYCERATE MUTASE"/>
    <property type="match status" value="1"/>
</dbReference>
<protein>
    <recommendedName>
        <fullName evidence="2">phosphoglycerate mutase (2,3-diphosphoglycerate-dependent)</fullName>
        <ecNumber evidence="2">5.4.2.11</ecNumber>
    </recommendedName>
</protein>
<dbReference type="InterPro" id="IPR013078">
    <property type="entry name" value="His_Pase_superF_clade-1"/>
</dbReference>
<evidence type="ECO:0000256" key="5">
    <source>
        <dbReference type="ARBA" id="ARBA00023235"/>
    </source>
</evidence>
<evidence type="ECO:0000256" key="6">
    <source>
        <dbReference type="SAM" id="SignalP"/>
    </source>
</evidence>
<name>A0ABP1EM08_9FLAO</name>
<evidence type="ECO:0000313" key="8">
    <source>
        <dbReference type="Proteomes" id="UP001497416"/>
    </source>
</evidence>
<proteinExistence type="inferred from homology"/>
<dbReference type="RefSeq" id="WP_348712069.1">
    <property type="nucleotide sequence ID" value="NZ_CAXIXY010000004.1"/>
</dbReference>
<sequence>MKKIILVLVFIFSIQGISAQSETTTYYLIRHTDKVLTNKGDRDPDLTKKGYLRAQKWAEVLSDVKFDMVYSSNYKRTIETAKPTAKANNIGINFYDPKKSYDKAFQKATKGKTVLIVGHSNSTPSFVNKILGESKYVEIDESNYTNLYIVNVNKDSKNSTLLHVDF</sequence>
<evidence type="ECO:0000256" key="4">
    <source>
        <dbReference type="ARBA" id="ARBA00023152"/>
    </source>
</evidence>
<dbReference type="InterPro" id="IPR029033">
    <property type="entry name" value="His_PPase_superfam"/>
</dbReference>
<dbReference type="SUPFAM" id="SSF53254">
    <property type="entry name" value="Phosphoglycerate mutase-like"/>
    <property type="match status" value="1"/>
</dbReference>
<dbReference type="InterPro" id="IPR005952">
    <property type="entry name" value="Phosphogly_mut1"/>
</dbReference>
<dbReference type="CDD" id="cd07067">
    <property type="entry name" value="HP_PGM_like"/>
    <property type="match status" value="1"/>
</dbReference>
<gene>
    <name evidence="7" type="ORF">T190607A01A_20532</name>
</gene>
<keyword evidence="6" id="KW-0732">Signal</keyword>
<comment type="caution">
    <text evidence="7">The sequence shown here is derived from an EMBL/GenBank/DDBJ whole genome shotgun (WGS) entry which is preliminary data.</text>
</comment>
<evidence type="ECO:0000256" key="2">
    <source>
        <dbReference type="ARBA" id="ARBA00012028"/>
    </source>
</evidence>
<reference evidence="7 8" key="1">
    <citation type="submission" date="2024-05" db="EMBL/GenBank/DDBJ databases">
        <authorList>
            <person name="Duchaud E."/>
        </authorList>
    </citation>
    <scope>NUCLEOTIDE SEQUENCE [LARGE SCALE GENOMIC DNA]</scope>
    <source>
        <strain evidence="7">Ena-SAMPLE-TAB-13-05-2024-13:56:06:370-140302</strain>
    </source>
</reference>
<organism evidence="7 8">
    <name type="scientific">Tenacibaculum platacis</name>
    <dbReference type="NCBI Taxonomy" id="3137852"/>
    <lineage>
        <taxon>Bacteria</taxon>
        <taxon>Pseudomonadati</taxon>
        <taxon>Bacteroidota</taxon>
        <taxon>Flavobacteriia</taxon>
        <taxon>Flavobacteriales</taxon>
        <taxon>Flavobacteriaceae</taxon>
        <taxon>Tenacibaculum</taxon>
    </lineage>
</organism>
<dbReference type="Pfam" id="PF00300">
    <property type="entry name" value="His_Phos_1"/>
    <property type="match status" value="1"/>
</dbReference>
<evidence type="ECO:0000256" key="1">
    <source>
        <dbReference type="ARBA" id="ARBA00006717"/>
    </source>
</evidence>
<dbReference type="Gene3D" id="3.40.50.1240">
    <property type="entry name" value="Phosphoglycerate mutase-like"/>
    <property type="match status" value="1"/>
</dbReference>
<dbReference type="EC" id="5.4.2.11" evidence="2"/>
<accession>A0ABP1EM08</accession>
<feature type="chain" id="PRO_5045627236" description="phosphoglycerate mutase (2,3-diphosphoglycerate-dependent)" evidence="6">
    <location>
        <begin position="20"/>
        <end position="166"/>
    </location>
</feature>
<keyword evidence="8" id="KW-1185">Reference proteome</keyword>
<keyword evidence="3" id="KW-0312">Gluconeogenesis</keyword>
<feature type="signal peptide" evidence="6">
    <location>
        <begin position="1"/>
        <end position="19"/>
    </location>
</feature>
<dbReference type="EMBL" id="CAXIXY010000004">
    <property type="protein sequence ID" value="CAL2085797.1"/>
    <property type="molecule type" value="Genomic_DNA"/>
</dbReference>
<dbReference type="Proteomes" id="UP001497416">
    <property type="component" value="Unassembled WGS sequence"/>
</dbReference>
<evidence type="ECO:0000256" key="3">
    <source>
        <dbReference type="ARBA" id="ARBA00022432"/>
    </source>
</evidence>